<dbReference type="SUPFAM" id="SSF51735">
    <property type="entry name" value="NAD(P)-binding Rossmann-fold domains"/>
    <property type="match status" value="1"/>
</dbReference>
<organism evidence="3 4">
    <name type="scientific">Rhizobium alvei</name>
    <dbReference type="NCBI Taxonomy" id="1132659"/>
    <lineage>
        <taxon>Bacteria</taxon>
        <taxon>Pseudomonadati</taxon>
        <taxon>Pseudomonadota</taxon>
        <taxon>Alphaproteobacteria</taxon>
        <taxon>Hyphomicrobiales</taxon>
        <taxon>Rhizobiaceae</taxon>
        <taxon>Rhizobium/Agrobacterium group</taxon>
        <taxon>Rhizobium</taxon>
    </lineage>
</organism>
<accession>A0ABT8YQX5</accession>
<dbReference type="GO" id="GO:0016491">
    <property type="term" value="F:oxidoreductase activity"/>
    <property type="evidence" value="ECO:0007669"/>
    <property type="project" value="UniProtKB-KW"/>
</dbReference>
<name>A0ABT8YQX5_9HYPH</name>
<protein>
    <submittedName>
        <fullName evidence="3">SDR family oxidoreductase</fullName>
        <ecNumber evidence="3">1.-.-.-</ecNumber>
    </submittedName>
</protein>
<comment type="caution">
    <text evidence="3">The sequence shown here is derived from an EMBL/GenBank/DDBJ whole genome shotgun (WGS) entry which is preliminary data.</text>
</comment>
<reference evidence="3" key="1">
    <citation type="journal article" date="2015" name="Int. J. Syst. Evol. Microbiol.">
        <title>Rhizobium alvei sp. nov., isolated from a freshwater river.</title>
        <authorList>
            <person name="Sheu S.Y."/>
            <person name="Huang H.W."/>
            <person name="Young C.C."/>
            <person name="Chen W.M."/>
        </authorList>
    </citation>
    <scope>NUCLEOTIDE SEQUENCE</scope>
    <source>
        <strain evidence="3">TNR-22</strain>
    </source>
</reference>
<reference evidence="3" key="2">
    <citation type="submission" date="2023-07" db="EMBL/GenBank/DDBJ databases">
        <authorList>
            <person name="Shen H."/>
        </authorList>
    </citation>
    <scope>NUCLEOTIDE SEQUENCE</scope>
    <source>
        <strain evidence="3">TNR-22</strain>
    </source>
</reference>
<proteinExistence type="inferred from homology"/>
<dbReference type="InterPro" id="IPR020904">
    <property type="entry name" value="Sc_DH/Rdtase_CS"/>
</dbReference>
<dbReference type="CDD" id="cd05233">
    <property type="entry name" value="SDR_c"/>
    <property type="match status" value="1"/>
</dbReference>
<dbReference type="EMBL" id="JAUOZU010000015">
    <property type="protein sequence ID" value="MDO6966041.1"/>
    <property type="molecule type" value="Genomic_DNA"/>
</dbReference>
<dbReference type="RefSeq" id="WP_304377973.1">
    <property type="nucleotide sequence ID" value="NZ_JAUOZU010000015.1"/>
</dbReference>
<dbReference type="EC" id="1.-.-.-" evidence="3"/>
<dbReference type="PRINTS" id="PR00081">
    <property type="entry name" value="GDHRDH"/>
</dbReference>
<keyword evidence="2 3" id="KW-0560">Oxidoreductase</keyword>
<sequence length="251" mass="26618">MTGRRLDGKVAVITGGASGIGQACALRFAEEGARILIADMKPGEETLQRIRAAGGEAETLIVDTTSDRDCESMIDTAVERFGQVDVGVFAAGIRLDPIPMLELDTPVFQRMLDINLTGVMRSARALARKLMTQGTGGSIVNIASTAGKIPIEGSGAYCMAKAGVIMLTKVMALELAQTGIRVNAVAPGFTSTPMWDVAEDSNENRWAMAMTPMKRTGTPHEQANTCLFLASDESSYMTGQTLYSAGGQFVD</sequence>
<dbReference type="Gene3D" id="3.40.50.720">
    <property type="entry name" value="NAD(P)-binding Rossmann-like Domain"/>
    <property type="match status" value="1"/>
</dbReference>
<evidence type="ECO:0000313" key="3">
    <source>
        <dbReference type="EMBL" id="MDO6966041.1"/>
    </source>
</evidence>
<evidence type="ECO:0000313" key="4">
    <source>
        <dbReference type="Proteomes" id="UP001174932"/>
    </source>
</evidence>
<dbReference type="PROSITE" id="PS00061">
    <property type="entry name" value="ADH_SHORT"/>
    <property type="match status" value="1"/>
</dbReference>
<evidence type="ECO:0000256" key="1">
    <source>
        <dbReference type="ARBA" id="ARBA00006484"/>
    </source>
</evidence>
<dbReference type="NCBIfam" id="NF005559">
    <property type="entry name" value="PRK07231.1"/>
    <property type="match status" value="1"/>
</dbReference>
<dbReference type="InterPro" id="IPR036291">
    <property type="entry name" value="NAD(P)-bd_dom_sf"/>
</dbReference>
<dbReference type="Pfam" id="PF13561">
    <property type="entry name" value="adh_short_C2"/>
    <property type="match status" value="1"/>
</dbReference>
<dbReference type="PROSITE" id="PS51257">
    <property type="entry name" value="PROKAR_LIPOPROTEIN"/>
    <property type="match status" value="1"/>
</dbReference>
<gene>
    <name evidence="3" type="ORF">Q4481_18940</name>
</gene>
<dbReference type="PANTHER" id="PTHR24321:SF8">
    <property type="entry name" value="ESTRADIOL 17-BETA-DEHYDROGENASE 8-RELATED"/>
    <property type="match status" value="1"/>
</dbReference>
<dbReference type="InterPro" id="IPR002347">
    <property type="entry name" value="SDR_fam"/>
</dbReference>
<dbReference type="PANTHER" id="PTHR24321">
    <property type="entry name" value="DEHYDROGENASES, SHORT CHAIN"/>
    <property type="match status" value="1"/>
</dbReference>
<dbReference type="Proteomes" id="UP001174932">
    <property type="component" value="Unassembled WGS sequence"/>
</dbReference>
<comment type="similarity">
    <text evidence="1">Belongs to the short-chain dehydrogenases/reductases (SDR) family.</text>
</comment>
<keyword evidence="4" id="KW-1185">Reference proteome</keyword>
<dbReference type="PRINTS" id="PR00080">
    <property type="entry name" value="SDRFAMILY"/>
</dbReference>
<evidence type="ECO:0000256" key="2">
    <source>
        <dbReference type="ARBA" id="ARBA00023002"/>
    </source>
</evidence>